<evidence type="ECO:0000313" key="2">
    <source>
        <dbReference type="Proteomes" id="UP001302812"/>
    </source>
</evidence>
<sequence length="200" mass="22214">MIGLLGRSAAVASFRISSRNITASTSPISTLFCHCHGLTDSLVGRVLLAAAHYGQHVKCLRQRPLISSGRYCTSMAVIATAMNVRHSDTCRHTSAAPSRGYQRIIYRWRYICRRVVTRFQDGETLPTCTHDNSRGCIEWRGQHATTWLGHPDVWKQRRIPSSPSPRNRHTLTAACLAAMLLPAAALQRGPRALCMMSCAR</sequence>
<name>A0AAN6TGL9_9PEZI</name>
<dbReference type="Proteomes" id="UP001302812">
    <property type="component" value="Unassembled WGS sequence"/>
</dbReference>
<dbReference type="GeneID" id="89934250"/>
<dbReference type="EMBL" id="MU853337">
    <property type="protein sequence ID" value="KAK4114064.1"/>
    <property type="molecule type" value="Genomic_DNA"/>
</dbReference>
<keyword evidence="2" id="KW-1185">Reference proteome</keyword>
<reference evidence="1" key="2">
    <citation type="submission" date="2023-05" db="EMBL/GenBank/DDBJ databases">
        <authorList>
            <consortium name="Lawrence Berkeley National Laboratory"/>
            <person name="Steindorff A."/>
            <person name="Hensen N."/>
            <person name="Bonometti L."/>
            <person name="Westerberg I."/>
            <person name="Brannstrom I.O."/>
            <person name="Guillou S."/>
            <person name="Cros-Aarteil S."/>
            <person name="Calhoun S."/>
            <person name="Haridas S."/>
            <person name="Kuo A."/>
            <person name="Mondo S."/>
            <person name="Pangilinan J."/>
            <person name="Riley R."/>
            <person name="Labutti K."/>
            <person name="Andreopoulos B."/>
            <person name="Lipzen A."/>
            <person name="Chen C."/>
            <person name="Yanf M."/>
            <person name="Daum C."/>
            <person name="Ng V."/>
            <person name="Clum A."/>
            <person name="Ohm R."/>
            <person name="Martin F."/>
            <person name="Silar P."/>
            <person name="Natvig D."/>
            <person name="Lalanne C."/>
            <person name="Gautier V."/>
            <person name="Ament-Velasquez S.L."/>
            <person name="Kruys A."/>
            <person name="Hutchinson M.I."/>
            <person name="Powell A.J."/>
            <person name="Barry K."/>
            <person name="Miller A.N."/>
            <person name="Grigoriev I.V."/>
            <person name="Debuchy R."/>
            <person name="Gladieux P."/>
            <person name="Thoren M.H."/>
            <person name="Johannesson H."/>
        </authorList>
    </citation>
    <scope>NUCLEOTIDE SEQUENCE</scope>
    <source>
        <strain evidence="1">CBS 508.74</strain>
    </source>
</reference>
<comment type="caution">
    <text evidence="1">The sequence shown here is derived from an EMBL/GenBank/DDBJ whole genome shotgun (WGS) entry which is preliminary data.</text>
</comment>
<proteinExistence type="predicted"/>
<organism evidence="1 2">
    <name type="scientific">Canariomyces notabilis</name>
    <dbReference type="NCBI Taxonomy" id="2074819"/>
    <lineage>
        <taxon>Eukaryota</taxon>
        <taxon>Fungi</taxon>
        <taxon>Dikarya</taxon>
        <taxon>Ascomycota</taxon>
        <taxon>Pezizomycotina</taxon>
        <taxon>Sordariomycetes</taxon>
        <taxon>Sordariomycetidae</taxon>
        <taxon>Sordariales</taxon>
        <taxon>Chaetomiaceae</taxon>
        <taxon>Canariomyces</taxon>
    </lineage>
</organism>
<reference evidence="1" key="1">
    <citation type="journal article" date="2023" name="Mol. Phylogenet. Evol.">
        <title>Genome-scale phylogeny and comparative genomics of the fungal order Sordariales.</title>
        <authorList>
            <person name="Hensen N."/>
            <person name="Bonometti L."/>
            <person name="Westerberg I."/>
            <person name="Brannstrom I.O."/>
            <person name="Guillou S."/>
            <person name="Cros-Aarteil S."/>
            <person name="Calhoun S."/>
            <person name="Haridas S."/>
            <person name="Kuo A."/>
            <person name="Mondo S."/>
            <person name="Pangilinan J."/>
            <person name="Riley R."/>
            <person name="LaButti K."/>
            <person name="Andreopoulos B."/>
            <person name="Lipzen A."/>
            <person name="Chen C."/>
            <person name="Yan M."/>
            <person name="Daum C."/>
            <person name="Ng V."/>
            <person name="Clum A."/>
            <person name="Steindorff A."/>
            <person name="Ohm R.A."/>
            <person name="Martin F."/>
            <person name="Silar P."/>
            <person name="Natvig D.O."/>
            <person name="Lalanne C."/>
            <person name="Gautier V."/>
            <person name="Ament-Velasquez S.L."/>
            <person name="Kruys A."/>
            <person name="Hutchinson M.I."/>
            <person name="Powell A.J."/>
            <person name="Barry K."/>
            <person name="Miller A.N."/>
            <person name="Grigoriev I.V."/>
            <person name="Debuchy R."/>
            <person name="Gladieux P."/>
            <person name="Hiltunen Thoren M."/>
            <person name="Johannesson H."/>
        </authorList>
    </citation>
    <scope>NUCLEOTIDE SEQUENCE</scope>
    <source>
        <strain evidence="1">CBS 508.74</strain>
    </source>
</reference>
<dbReference type="RefSeq" id="XP_064671634.1">
    <property type="nucleotide sequence ID" value="XM_064810126.1"/>
</dbReference>
<gene>
    <name evidence="1" type="ORF">N656DRAFT_568178</name>
</gene>
<evidence type="ECO:0000313" key="1">
    <source>
        <dbReference type="EMBL" id="KAK4114064.1"/>
    </source>
</evidence>
<accession>A0AAN6TGL9</accession>
<protein>
    <submittedName>
        <fullName evidence="1">Uncharacterized protein</fullName>
    </submittedName>
</protein>
<dbReference type="AlphaFoldDB" id="A0AAN6TGL9"/>